<proteinExistence type="predicted"/>
<accession>A0ACB9MM56</accession>
<protein>
    <submittedName>
        <fullName evidence="1">Uncharacterized protein</fullName>
    </submittedName>
</protein>
<evidence type="ECO:0000313" key="1">
    <source>
        <dbReference type="EMBL" id="KAI4325139.1"/>
    </source>
</evidence>
<sequence length="236" mass="26120">MCVLAHSSFFDLGERADSLNLVSKLLLNENPASMLPTALFVLEPVLITPWHDLAAWFQNDESTAFGTMHGVRFWEYLGRDSWQNDLFNKSLAGDTRLISSVLIDKAGESIFEGIDTLVDVGGGTGAMACAIVNRFPRINCTVLDLPHVVTGLSGGMNPWFVPGDMFEEIPPADGILHKSILHDWEDEESVKKLKRCKEAMAKSSHGGKTVSIIDTVAAVRMRREQRRQPHSSVLTR</sequence>
<dbReference type="EMBL" id="CM042888">
    <property type="protein sequence ID" value="KAI4325139.1"/>
    <property type="molecule type" value="Genomic_DNA"/>
</dbReference>
<comment type="caution">
    <text evidence="1">The sequence shown here is derived from an EMBL/GenBank/DDBJ whole genome shotgun (WGS) entry which is preliminary data.</text>
</comment>
<evidence type="ECO:0000313" key="2">
    <source>
        <dbReference type="Proteomes" id="UP001057402"/>
    </source>
</evidence>
<name>A0ACB9MM56_9MYRT</name>
<dbReference type="Proteomes" id="UP001057402">
    <property type="component" value="Chromosome 9"/>
</dbReference>
<keyword evidence="2" id="KW-1185">Reference proteome</keyword>
<organism evidence="1 2">
    <name type="scientific">Melastoma candidum</name>
    <dbReference type="NCBI Taxonomy" id="119954"/>
    <lineage>
        <taxon>Eukaryota</taxon>
        <taxon>Viridiplantae</taxon>
        <taxon>Streptophyta</taxon>
        <taxon>Embryophyta</taxon>
        <taxon>Tracheophyta</taxon>
        <taxon>Spermatophyta</taxon>
        <taxon>Magnoliopsida</taxon>
        <taxon>eudicotyledons</taxon>
        <taxon>Gunneridae</taxon>
        <taxon>Pentapetalae</taxon>
        <taxon>rosids</taxon>
        <taxon>malvids</taxon>
        <taxon>Myrtales</taxon>
        <taxon>Melastomataceae</taxon>
        <taxon>Melastomatoideae</taxon>
        <taxon>Melastomateae</taxon>
        <taxon>Melastoma</taxon>
    </lineage>
</organism>
<gene>
    <name evidence="1" type="ORF">MLD38_030562</name>
</gene>
<reference evidence="2" key="1">
    <citation type="journal article" date="2023" name="Front. Plant Sci.">
        <title>Chromosomal-level genome assembly of Melastoma candidum provides insights into trichome evolution.</title>
        <authorList>
            <person name="Zhong Y."/>
            <person name="Wu W."/>
            <person name="Sun C."/>
            <person name="Zou P."/>
            <person name="Liu Y."/>
            <person name="Dai S."/>
            <person name="Zhou R."/>
        </authorList>
    </citation>
    <scope>NUCLEOTIDE SEQUENCE [LARGE SCALE GENOMIC DNA]</scope>
</reference>